<reference evidence="1 2" key="1">
    <citation type="submission" date="2015-01" db="EMBL/GenBank/DDBJ databases">
        <title>Evolution of Trichinella species and genotypes.</title>
        <authorList>
            <person name="Korhonen P.K."/>
            <person name="Edoardo P."/>
            <person name="Giuseppe L.R."/>
            <person name="Gasser R.B."/>
        </authorList>
    </citation>
    <scope>NUCLEOTIDE SEQUENCE [LARGE SCALE GENOMIC DNA]</scope>
    <source>
        <strain evidence="1">ISS1980</strain>
    </source>
</reference>
<evidence type="ECO:0000313" key="1">
    <source>
        <dbReference type="EMBL" id="KRZ68629.1"/>
    </source>
</evidence>
<organism evidence="1 2">
    <name type="scientific">Trichinella papuae</name>
    <dbReference type="NCBI Taxonomy" id="268474"/>
    <lineage>
        <taxon>Eukaryota</taxon>
        <taxon>Metazoa</taxon>
        <taxon>Ecdysozoa</taxon>
        <taxon>Nematoda</taxon>
        <taxon>Enoplea</taxon>
        <taxon>Dorylaimia</taxon>
        <taxon>Trichinellida</taxon>
        <taxon>Trichinellidae</taxon>
        <taxon>Trichinella</taxon>
    </lineage>
</organism>
<dbReference type="AlphaFoldDB" id="A0A0V1MA98"/>
<sequence>MVDRLSICKNDSYCDQQNSSGWGEGPQSVRAAYSSSHLIDLPE</sequence>
<dbReference type="EMBL" id="JYDO01000159">
    <property type="protein sequence ID" value="KRZ68629.1"/>
    <property type="molecule type" value="Genomic_DNA"/>
</dbReference>
<keyword evidence="2" id="KW-1185">Reference proteome</keyword>
<comment type="caution">
    <text evidence="1">The sequence shown here is derived from an EMBL/GenBank/DDBJ whole genome shotgun (WGS) entry which is preliminary data.</text>
</comment>
<protein>
    <submittedName>
        <fullName evidence="1">Uncharacterized protein</fullName>
    </submittedName>
</protein>
<dbReference type="Proteomes" id="UP000054843">
    <property type="component" value="Unassembled WGS sequence"/>
</dbReference>
<evidence type="ECO:0000313" key="2">
    <source>
        <dbReference type="Proteomes" id="UP000054843"/>
    </source>
</evidence>
<gene>
    <name evidence="1" type="ORF">T10_2478</name>
</gene>
<name>A0A0V1MA98_9BILA</name>
<proteinExistence type="predicted"/>
<accession>A0A0V1MA98</accession>